<name>A0A1I2QC03_9BACT</name>
<dbReference type="RefSeq" id="WP_092788970.1">
    <property type="nucleotide sequence ID" value="NZ_FOPC01000002.1"/>
</dbReference>
<dbReference type="PANTHER" id="PTHR43833:SF7">
    <property type="entry name" value="KTR SYSTEM POTASSIUM UPTAKE PROTEIN C"/>
    <property type="match status" value="1"/>
</dbReference>
<dbReference type="AlphaFoldDB" id="A0A1I2QC03"/>
<proteinExistence type="predicted"/>
<evidence type="ECO:0000313" key="2">
    <source>
        <dbReference type="EMBL" id="SFG25450.1"/>
    </source>
</evidence>
<sequence length="230" mass="25750">MKYIIVGMGNFGGYLAIQLTEMGHEVVGIDTRESKIDFVKDRVTHAVLLDATDLQAVKTLPVKDTDVVIIAIGEDVGASIMSTAMFKQLNAKRIIGRAINNLHETVLRAIGIEEIIHPEEETADRLAKRLEMKGVIDSLEISDEYNIVEAKVPKRFVGMTVSESNIRSEFFLNIMTIIRMEERKNLIGLAVPHKNVLGVINADYTFKEGDLLLLFGKLKHLQEFLNLSED</sequence>
<evidence type="ECO:0000259" key="1">
    <source>
        <dbReference type="PROSITE" id="PS51201"/>
    </source>
</evidence>
<dbReference type="STRING" id="435880.SAMN04487988_102196"/>
<accession>A0A1I2QC03</accession>
<dbReference type="PROSITE" id="PS51201">
    <property type="entry name" value="RCK_N"/>
    <property type="match status" value="1"/>
</dbReference>
<dbReference type="Proteomes" id="UP000199642">
    <property type="component" value="Unassembled WGS sequence"/>
</dbReference>
<protein>
    <submittedName>
        <fullName evidence="2">Trk system potassium uptake protein TrkA</fullName>
    </submittedName>
</protein>
<dbReference type="GO" id="GO:0006813">
    <property type="term" value="P:potassium ion transport"/>
    <property type="evidence" value="ECO:0007669"/>
    <property type="project" value="InterPro"/>
</dbReference>
<evidence type="ECO:0000313" key="3">
    <source>
        <dbReference type="Proteomes" id="UP000199642"/>
    </source>
</evidence>
<dbReference type="Pfam" id="PF02254">
    <property type="entry name" value="TrkA_N"/>
    <property type="match status" value="1"/>
</dbReference>
<dbReference type="InterPro" id="IPR036291">
    <property type="entry name" value="NAD(P)-bd_dom_sf"/>
</dbReference>
<dbReference type="Gene3D" id="3.40.50.720">
    <property type="entry name" value="NAD(P)-binding Rossmann-like Domain"/>
    <property type="match status" value="1"/>
</dbReference>
<dbReference type="InterPro" id="IPR050721">
    <property type="entry name" value="Trk_Ktr_HKT_K-transport"/>
</dbReference>
<dbReference type="OrthoDB" id="9776294at2"/>
<gene>
    <name evidence="2" type="ORF">SAMN04487988_102196</name>
</gene>
<reference evidence="3" key="1">
    <citation type="submission" date="2016-10" db="EMBL/GenBank/DDBJ databases">
        <authorList>
            <person name="Varghese N."/>
            <person name="Submissions S."/>
        </authorList>
    </citation>
    <scope>NUCLEOTIDE SEQUENCE [LARGE SCALE GENOMIC DNA]</scope>
    <source>
        <strain evidence="3">DSM 19315</strain>
    </source>
</reference>
<dbReference type="SUPFAM" id="SSF51735">
    <property type="entry name" value="NAD(P)-binding Rossmann-fold domains"/>
    <property type="match status" value="1"/>
</dbReference>
<dbReference type="EMBL" id="FOPC01000002">
    <property type="protein sequence ID" value="SFG25450.1"/>
    <property type="molecule type" value="Genomic_DNA"/>
</dbReference>
<feature type="domain" description="RCK N-terminal" evidence="1">
    <location>
        <begin position="1"/>
        <end position="116"/>
    </location>
</feature>
<dbReference type="SUPFAM" id="SSF116726">
    <property type="entry name" value="TrkA C-terminal domain-like"/>
    <property type="match status" value="1"/>
</dbReference>
<dbReference type="InterPro" id="IPR036721">
    <property type="entry name" value="RCK_C_sf"/>
</dbReference>
<organism evidence="2 3">
    <name type="scientific">Algoriphagus hitonicola</name>
    <dbReference type="NCBI Taxonomy" id="435880"/>
    <lineage>
        <taxon>Bacteria</taxon>
        <taxon>Pseudomonadati</taxon>
        <taxon>Bacteroidota</taxon>
        <taxon>Cytophagia</taxon>
        <taxon>Cytophagales</taxon>
        <taxon>Cyclobacteriaceae</taxon>
        <taxon>Algoriphagus</taxon>
    </lineage>
</organism>
<dbReference type="Gene3D" id="3.30.70.1450">
    <property type="entry name" value="Regulator of K+ conductance, C-terminal domain"/>
    <property type="match status" value="1"/>
</dbReference>
<dbReference type="PANTHER" id="PTHR43833">
    <property type="entry name" value="POTASSIUM CHANNEL PROTEIN 2-RELATED-RELATED"/>
    <property type="match status" value="1"/>
</dbReference>
<keyword evidence="3" id="KW-1185">Reference proteome</keyword>
<dbReference type="InterPro" id="IPR003148">
    <property type="entry name" value="RCK_N"/>
</dbReference>